<feature type="domain" description="Kinesin motor" evidence="12">
    <location>
        <begin position="1"/>
        <end position="71"/>
    </location>
</feature>
<accession>A0AAQ3RGD6</accession>
<dbReference type="InterPro" id="IPR036249">
    <property type="entry name" value="Thioredoxin-like_sf"/>
</dbReference>
<keyword evidence="8" id="KW-0505">Motor protein</keyword>
<keyword evidence="5" id="KW-0067">ATP-binding</keyword>
<dbReference type="PANTHER" id="PTHR37739">
    <property type="entry name" value="KINESIN-LIKE PROTEIN KIN-12D"/>
    <property type="match status" value="1"/>
</dbReference>
<dbReference type="GO" id="GO:0016740">
    <property type="term" value="F:transferase activity"/>
    <property type="evidence" value="ECO:0007669"/>
    <property type="project" value="InterPro"/>
</dbReference>
<dbReference type="Pfam" id="PF00225">
    <property type="entry name" value="Kinesin"/>
    <property type="match status" value="1"/>
</dbReference>
<proteinExistence type="inferred from homology"/>
<evidence type="ECO:0000256" key="4">
    <source>
        <dbReference type="ARBA" id="ARBA00022741"/>
    </source>
</evidence>
<evidence type="ECO:0000256" key="1">
    <source>
        <dbReference type="ARBA" id="ARBA00007727"/>
    </source>
</evidence>
<dbReference type="Proteomes" id="UP001374535">
    <property type="component" value="Chromosome 11"/>
</dbReference>
<dbReference type="Gene3D" id="1.20.58.1980">
    <property type="match status" value="1"/>
</dbReference>
<evidence type="ECO:0000256" key="8">
    <source>
        <dbReference type="ARBA" id="ARBA00023175"/>
    </source>
</evidence>
<dbReference type="GO" id="GO:0007018">
    <property type="term" value="P:microtubule-based movement"/>
    <property type="evidence" value="ECO:0007669"/>
    <property type="project" value="InterPro"/>
</dbReference>
<dbReference type="GO" id="GO:0003777">
    <property type="term" value="F:microtubule motor activity"/>
    <property type="evidence" value="ECO:0007669"/>
    <property type="project" value="InterPro"/>
</dbReference>
<dbReference type="InterPro" id="IPR019479">
    <property type="entry name" value="Peroxiredoxin_C"/>
</dbReference>
<comment type="similarity">
    <text evidence="1">Belongs to the PC-esterase family. TBL subfamily.</text>
</comment>
<dbReference type="InterPro" id="IPR044986">
    <property type="entry name" value="KIF15/KIN-12"/>
</dbReference>
<reference evidence="13 14" key="1">
    <citation type="journal article" date="2023" name="Life. Sci Alliance">
        <title>Evolutionary insights into 3D genome organization and epigenetic landscape of Vigna mungo.</title>
        <authorList>
            <person name="Junaid A."/>
            <person name="Singh B."/>
            <person name="Bhatia S."/>
        </authorList>
    </citation>
    <scope>NUCLEOTIDE SEQUENCE [LARGE SCALE GENOMIC DNA]</scope>
    <source>
        <strain evidence="13">Urdbean</strain>
    </source>
</reference>
<keyword evidence="3" id="KW-0493">Microtubule</keyword>
<dbReference type="GO" id="GO:0005524">
    <property type="term" value="F:ATP binding"/>
    <property type="evidence" value="ECO:0007669"/>
    <property type="project" value="UniProtKB-KW"/>
</dbReference>
<evidence type="ECO:0000256" key="9">
    <source>
        <dbReference type="ARBA" id="ARBA00034488"/>
    </source>
</evidence>
<dbReference type="InterPro" id="IPR026057">
    <property type="entry name" value="TBL_C"/>
</dbReference>
<gene>
    <name evidence="13" type="ORF">V8G54_036259</name>
</gene>
<evidence type="ECO:0000313" key="13">
    <source>
        <dbReference type="EMBL" id="WVY90745.1"/>
    </source>
</evidence>
<dbReference type="InterPro" id="IPR001752">
    <property type="entry name" value="Kinesin_motor_dom"/>
</dbReference>
<comment type="catalytic activity">
    <reaction evidence="10">
        <text>a hydroperoxide + [thioredoxin]-dithiol = an alcohol + [thioredoxin]-disulfide + H2O</text>
        <dbReference type="Rhea" id="RHEA:62620"/>
        <dbReference type="Rhea" id="RHEA-COMP:10698"/>
        <dbReference type="Rhea" id="RHEA-COMP:10700"/>
        <dbReference type="ChEBI" id="CHEBI:15377"/>
        <dbReference type="ChEBI" id="CHEBI:29950"/>
        <dbReference type="ChEBI" id="CHEBI:30879"/>
        <dbReference type="ChEBI" id="CHEBI:35924"/>
        <dbReference type="ChEBI" id="CHEBI:50058"/>
        <dbReference type="EC" id="1.11.1.24"/>
    </reaction>
</comment>
<evidence type="ECO:0000256" key="7">
    <source>
        <dbReference type="ARBA" id="ARBA00023054"/>
    </source>
</evidence>
<dbReference type="InterPro" id="IPR027417">
    <property type="entry name" value="P-loop_NTPase"/>
</dbReference>
<dbReference type="AlphaFoldDB" id="A0AAQ3RGD6"/>
<dbReference type="Gene3D" id="3.40.30.10">
    <property type="entry name" value="Glutaredoxin"/>
    <property type="match status" value="1"/>
</dbReference>
<dbReference type="GO" id="GO:0005874">
    <property type="term" value="C:microtubule"/>
    <property type="evidence" value="ECO:0007669"/>
    <property type="project" value="UniProtKB-KW"/>
</dbReference>
<evidence type="ECO:0000256" key="3">
    <source>
        <dbReference type="ARBA" id="ARBA00022701"/>
    </source>
</evidence>
<evidence type="ECO:0000256" key="11">
    <source>
        <dbReference type="PROSITE-ProRule" id="PRU00283"/>
    </source>
</evidence>
<evidence type="ECO:0000256" key="5">
    <source>
        <dbReference type="ARBA" id="ARBA00022840"/>
    </source>
</evidence>
<dbReference type="GO" id="GO:0140824">
    <property type="term" value="F:thioredoxin-dependent peroxiredoxin activity"/>
    <property type="evidence" value="ECO:0007669"/>
    <property type="project" value="UniProtKB-EC"/>
</dbReference>
<keyword evidence="4" id="KW-0547">Nucleotide-binding</keyword>
<dbReference type="Pfam" id="PF13839">
    <property type="entry name" value="PC-Esterase"/>
    <property type="match status" value="1"/>
</dbReference>
<comment type="caution">
    <text evidence="11">Lacks conserved residue(s) required for the propagation of feature annotation.</text>
</comment>
<dbReference type="SUPFAM" id="SSF52833">
    <property type="entry name" value="Thioredoxin-like"/>
    <property type="match status" value="1"/>
</dbReference>
<keyword evidence="6" id="KW-0560">Oxidoreductase</keyword>
<dbReference type="EMBL" id="CP144690">
    <property type="protein sequence ID" value="WVY90745.1"/>
    <property type="molecule type" value="Genomic_DNA"/>
</dbReference>
<keyword evidence="7" id="KW-0175">Coiled coil</keyword>
<dbReference type="PROSITE" id="PS50067">
    <property type="entry name" value="KINESIN_MOTOR_2"/>
    <property type="match status" value="1"/>
</dbReference>
<protein>
    <recommendedName>
        <fullName evidence="2">thioredoxin-dependent peroxiredoxin</fullName>
        <ecNumber evidence="2">1.11.1.24</ecNumber>
    </recommendedName>
</protein>
<evidence type="ECO:0000256" key="6">
    <source>
        <dbReference type="ARBA" id="ARBA00023002"/>
    </source>
</evidence>
<evidence type="ECO:0000256" key="2">
    <source>
        <dbReference type="ARBA" id="ARBA00013017"/>
    </source>
</evidence>
<name>A0AAQ3RGD6_VIGMU</name>
<sequence>MANGKQRHIPYRDSGLTFLLQDSLGGNSKTMTIANVSPSIWSIVSLRITAPRTHQEDGCDLSLKSFRRRLILRLLLGLDLWSLVHFEDCSKWVADCRRGDILLQVLLCGLPIFWLGVRDVFYIFDVEVSIKALLFNGEDLLRRLRGKSILFVGDSLSLNQWQSLTCMLHTAVPHAKFQSELGSIHLHFPVGDKSLVRAIDMNAFELDLLEEYGSHFKKLSLGDELPIKFSKKSAGLGELKYPLILDITKSISKFFGVLIPDQHSTIHNLANGRSVDETKRTLQYVQKNPDEVCPVWWKPGEKSMKPYPKLSK</sequence>
<evidence type="ECO:0000259" key="12">
    <source>
        <dbReference type="PROSITE" id="PS50067"/>
    </source>
</evidence>
<dbReference type="Pfam" id="PF10417">
    <property type="entry name" value="1-cysPrx_C"/>
    <property type="match status" value="1"/>
</dbReference>
<dbReference type="SUPFAM" id="SSF52540">
    <property type="entry name" value="P-loop containing nucleoside triphosphate hydrolases"/>
    <property type="match status" value="1"/>
</dbReference>
<evidence type="ECO:0000313" key="14">
    <source>
        <dbReference type="Proteomes" id="UP001374535"/>
    </source>
</evidence>
<keyword evidence="14" id="KW-1185">Reference proteome</keyword>
<evidence type="ECO:0000256" key="10">
    <source>
        <dbReference type="ARBA" id="ARBA00049091"/>
    </source>
</evidence>
<dbReference type="GO" id="GO:0008017">
    <property type="term" value="F:microtubule binding"/>
    <property type="evidence" value="ECO:0007669"/>
    <property type="project" value="InterPro"/>
</dbReference>
<organism evidence="13 14">
    <name type="scientific">Vigna mungo</name>
    <name type="common">Black gram</name>
    <name type="synonym">Phaseolus mungo</name>
    <dbReference type="NCBI Taxonomy" id="3915"/>
    <lineage>
        <taxon>Eukaryota</taxon>
        <taxon>Viridiplantae</taxon>
        <taxon>Streptophyta</taxon>
        <taxon>Embryophyta</taxon>
        <taxon>Tracheophyta</taxon>
        <taxon>Spermatophyta</taxon>
        <taxon>Magnoliopsida</taxon>
        <taxon>eudicotyledons</taxon>
        <taxon>Gunneridae</taxon>
        <taxon>Pentapetalae</taxon>
        <taxon>rosids</taxon>
        <taxon>fabids</taxon>
        <taxon>Fabales</taxon>
        <taxon>Fabaceae</taxon>
        <taxon>Papilionoideae</taxon>
        <taxon>50 kb inversion clade</taxon>
        <taxon>NPAAA clade</taxon>
        <taxon>indigoferoid/millettioid clade</taxon>
        <taxon>Phaseoleae</taxon>
        <taxon>Vigna</taxon>
    </lineage>
</organism>
<comment type="similarity">
    <text evidence="9">Belongs to the TRAFAC class myosin-kinesin ATPase superfamily. Kinesin family. KIN-12 subfamily.</text>
</comment>
<dbReference type="PANTHER" id="PTHR37739:SF8">
    <property type="entry name" value="KINESIN-LIKE PROTEIN KIN-12D"/>
    <property type="match status" value="1"/>
</dbReference>
<dbReference type="EC" id="1.11.1.24" evidence="2"/>